<name>A0A0M8N4L6_ESCWE</name>
<keyword evidence="3" id="KW-1185">Reference proteome</keyword>
<organism evidence="2 3">
    <name type="scientific">Escovopsis weberi</name>
    <dbReference type="NCBI Taxonomy" id="150374"/>
    <lineage>
        <taxon>Eukaryota</taxon>
        <taxon>Fungi</taxon>
        <taxon>Dikarya</taxon>
        <taxon>Ascomycota</taxon>
        <taxon>Pezizomycotina</taxon>
        <taxon>Sordariomycetes</taxon>
        <taxon>Hypocreomycetidae</taxon>
        <taxon>Hypocreales</taxon>
        <taxon>Hypocreaceae</taxon>
        <taxon>Escovopsis</taxon>
    </lineage>
</organism>
<gene>
    <name evidence="2" type="ORF">ESCO_000983</name>
</gene>
<evidence type="ECO:0000313" key="3">
    <source>
        <dbReference type="Proteomes" id="UP000053831"/>
    </source>
</evidence>
<feature type="compositionally biased region" description="Polar residues" evidence="1">
    <location>
        <begin position="138"/>
        <end position="149"/>
    </location>
</feature>
<comment type="caution">
    <text evidence="2">The sequence shown here is derived from an EMBL/GenBank/DDBJ whole genome shotgun (WGS) entry which is preliminary data.</text>
</comment>
<feature type="region of interest" description="Disordered" evidence="1">
    <location>
        <begin position="131"/>
        <end position="163"/>
    </location>
</feature>
<reference evidence="2 3" key="1">
    <citation type="submission" date="2015-07" db="EMBL/GenBank/DDBJ databases">
        <title>The genome of the fungus Escovopsis weberi, a specialized disease agent of ant agriculture.</title>
        <authorList>
            <person name="de Man T.J."/>
            <person name="Stajich J.E."/>
            <person name="Kubicek C.P."/>
            <person name="Chenthamara K."/>
            <person name="Atanasova L."/>
            <person name="Druzhinina I.S."/>
            <person name="Birnbaum S."/>
            <person name="Barribeau S.M."/>
            <person name="Teiling C."/>
            <person name="Suen G."/>
            <person name="Currie C."/>
            <person name="Gerardo N.M."/>
        </authorList>
    </citation>
    <scope>NUCLEOTIDE SEQUENCE [LARGE SCALE GENOMIC DNA]</scope>
</reference>
<feature type="compositionally biased region" description="Basic and acidic residues" evidence="1">
    <location>
        <begin position="252"/>
        <end position="271"/>
    </location>
</feature>
<dbReference type="Proteomes" id="UP000053831">
    <property type="component" value="Unassembled WGS sequence"/>
</dbReference>
<feature type="compositionally biased region" description="Low complexity" evidence="1">
    <location>
        <begin position="40"/>
        <end position="57"/>
    </location>
</feature>
<evidence type="ECO:0000256" key="1">
    <source>
        <dbReference type="SAM" id="MobiDB-lite"/>
    </source>
</evidence>
<accession>A0A0M8N4L6</accession>
<feature type="compositionally biased region" description="Acidic residues" evidence="1">
    <location>
        <begin position="81"/>
        <end position="93"/>
    </location>
</feature>
<feature type="region of interest" description="Disordered" evidence="1">
    <location>
        <begin position="352"/>
        <end position="390"/>
    </location>
</feature>
<feature type="compositionally biased region" description="Acidic residues" evidence="1">
    <location>
        <begin position="202"/>
        <end position="215"/>
    </location>
</feature>
<proteinExistence type="predicted"/>
<feature type="compositionally biased region" description="Pro residues" evidence="1">
    <location>
        <begin position="58"/>
        <end position="68"/>
    </location>
</feature>
<feature type="compositionally biased region" description="Basic residues" evidence="1">
    <location>
        <begin position="14"/>
        <end position="23"/>
    </location>
</feature>
<feature type="compositionally biased region" description="Basic and acidic residues" evidence="1">
    <location>
        <begin position="94"/>
        <end position="112"/>
    </location>
</feature>
<feature type="region of interest" description="Disordered" evidence="1">
    <location>
        <begin position="189"/>
        <end position="313"/>
    </location>
</feature>
<protein>
    <submittedName>
        <fullName evidence="2">Uncharacterized protein</fullName>
    </submittedName>
</protein>
<dbReference type="AlphaFoldDB" id="A0A0M8N4L6"/>
<dbReference type="EMBL" id="LGSR01000020">
    <property type="protein sequence ID" value="KOS19741.1"/>
    <property type="molecule type" value="Genomic_DNA"/>
</dbReference>
<dbReference type="OrthoDB" id="5627at2759"/>
<feature type="compositionally biased region" description="Basic and acidic residues" evidence="1">
    <location>
        <begin position="279"/>
        <end position="312"/>
    </location>
</feature>
<sequence length="405" mass="45291">MADDLADPEPIRFRTSKKRKAYRQRAPEDDDDDHHHHDSNSNSNNDNDNDNNSSSTPAPIPIAPPRAPTSPHTSIPRSFGDDDNADADADDQQPADHAHDPADDLSIDHAEQESAAAAALRLRTSRRAARLRGMGFKSDTQPRSETPSQALVHKDPDATHDAAVASGVDSRFMHQTGLLTILDDVHITSKHHPNRASSPSPSDDDNRDSNSDQDPDQDKDRKPAPAPAGIHSRAKDHQPARHGKLFEVAIPDDVRKDSKGKDKDRDREKDAAKRRRMHDPRDKDARRPGRTSDDMERDAMVEQFLHENRLDVYDVAEPSASSSRYAPGKDFSADARLAEQFRRQYYEDLALRRKKRRPALSKKEQQQQRAAQATEVLKGPKLGGSRNQRAAIRNILLQQQGEKKA</sequence>
<evidence type="ECO:0000313" key="2">
    <source>
        <dbReference type="EMBL" id="KOS19741.1"/>
    </source>
</evidence>
<feature type="region of interest" description="Disordered" evidence="1">
    <location>
        <begin position="1"/>
        <end position="117"/>
    </location>
</feature>